<dbReference type="RefSeq" id="WP_136821759.1">
    <property type="nucleotide sequence ID" value="NZ_BMJX01000005.1"/>
</dbReference>
<feature type="domain" description="Lipocalin-like" evidence="1">
    <location>
        <begin position="9"/>
        <end position="147"/>
    </location>
</feature>
<keyword evidence="3" id="KW-1185">Reference proteome</keyword>
<dbReference type="InterPro" id="IPR024311">
    <property type="entry name" value="Lipocalin-like"/>
</dbReference>
<name>A0A4U0GXB0_9SPHI</name>
<dbReference type="EMBL" id="SUKA01000005">
    <property type="protein sequence ID" value="TJY63767.1"/>
    <property type="molecule type" value="Genomic_DNA"/>
</dbReference>
<evidence type="ECO:0000313" key="2">
    <source>
        <dbReference type="EMBL" id="TJY63767.1"/>
    </source>
</evidence>
<evidence type="ECO:0000313" key="3">
    <source>
        <dbReference type="Proteomes" id="UP000309872"/>
    </source>
</evidence>
<accession>A0A4U0GXB0</accession>
<gene>
    <name evidence="2" type="ORF">FAZ19_15995</name>
</gene>
<reference evidence="2 3" key="1">
    <citation type="submission" date="2019-04" db="EMBL/GenBank/DDBJ databases">
        <title>Sphingobacterium olei sp. nov., isolated from oil-contaminated soil.</title>
        <authorList>
            <person name="Liu B."/>
        </authorList>
    </citation>
    <scope>NUCLEOTIDE SEQUENCE [LARGE SCALE GENOMIC DNA]</scope>
    <source>
        <strain evidence="2 3">Y3L14</strain>
    </source>
</reference>
<proteinExistence type="predicted"/>
<evidence type="ECO:0000259" key="1">
    <source>
        <dbReference type="Pfam" id="PF13924"/>
    </source>
</evidence>
<dbReference type="AlphaFoldDB" id="A0A4U0GXB0"/>
<protein>
    <submittedName>
        <fullName evidence="2">Lipocalin-like domain-containing protein</fullName>
    </submittedName>
</protein>
<comment type="caution">
    <text evidence="2">The sequence shown here is derived from an EMBL/GenBank/DDBJ whole genome shotgun (WGS) entry which is preliminary data.</text>
</comment>
<dbReference type="OrthoDB" id="118834at2"/>
<dbReference type="Pfam" id="PF13924">
    <property type="entry name" value="Lipocalin_5"/>
    <property type="match status" value="1"/>
</dbReference>
<sequence>MASLKNELVGTWRLLSYIELPLDGGDSGFPMGKSPKGLLIYAPDGHMSVQISASQEQKYISGDRMNATEVELSERMRGYIAFSGKYTVDNKAASVSYSIQTSLFPNWEGGKQLRKIDFEGDILYQKSFDPILSDGRLVHSYITWQKVEKEAGEEVLKDVEGISISA</sequence>
<dbReference type="Proteomes" id="UP000309872">
    <property type="component" value="Unassembled WGS sequence"/>
</dbReference>
<organism evidence="2 3">
    <name type="scientific">Sphingobacterium alkalisoli</name>
    <dbReference type="NCBI Taxonomy" id="1874115"/>
    <lineage>
        <taxon>Bacteria</taxon>
        <taxon>Pseudomonadati</taxon>
        <taxon>Bacteroidota</taxon>
        <taxon>Sphingobacteriia</taxon>
        <taxon>Sphingobacteriales</taxon>
        <taxon>Sphingobacteriaceae</taxon>
        <taxon>Sphingobacterium</taxon>
    </lineage>
</organism>